<dbReference type="AlphaFoldDB" id="A0A4Z0BUT9"/>
<feature type="transmembrane region" description="Helical" evidence="8">
    <location>
        <begin position="364"/>
        <end position="389"/>
    </location>
</feature>
<evidence type="ECO:0000256" key="7">
    <source>
        <dbReference type="ARBA" id="ARBA00023136"/>
    </source>
</evidence>
<reference evidence="10 11" key="1">
    <citation type="submission" date="2019-03" db="EMBL/GenBank/DDBJ databases">
        <title>Ramlibacter henchirensis DSM 14656, whole genome shotgun sequence.</title>
        <authorList>
            <person name="Zhang X."/>
            <person name="Feng G."/>
            <person name="Zhu H."/>
        </authorList>
    </citation>
    <scope>NUCLEOTIDE SEQUENCE [LARGE SCALE GENOMIC DNA]</scope>
    <source>
        <strain evidence="10 11">DSM 14656</strain>
    </source>
</reference>
<evidence type="ECO:0000256" key="8">
    <source>
        <dbReference type="RuleBase" id="RU363032"/>
    </source>
</evidence>
<keyword evidence="3" id="KW-1003">Cell membrane</keyword>
<dbReference type="GO" id="GO:0055085">
    <property type="term" value="P:transmembrane transport"/>
    <property type="evidence" value="ECO:0007669"/>
    <property type="project" value="InterPro"/>
</dbReference>
<dbReference type="SUPFAM" id="SSF161098">
    <property type="entry name" value="MetI-like"/>
    <property type="match status" value="2"/>
</dbReference>
<feature type="transmembrane region" description="Helical" evidence="8">
    <location>
        <begin position="401"/>
        <end position="426"/>
    </location>
</feature>
<evidence type="ECO:0000313" key="11">
    <source>
        <dbReference type="Proteomes" id="UP000298180"/>
    </source>
</evidence>
<dbReference type="OrthoDB" id="9790211at2"/>
<evidence type="ECO:0000259" key="9">
    <source>
        <dbReference type="PROSITE" id="PS50928"/>
    </source>
</evidence>
<dbReference type="Gene3D" id="1.10.3720.10">
    <property type="entry name" value="MetI-like"/>
    <property type="match status" value="2"/>
</dbReference>
<comment type="subcellular location">
    <subcellularLocation>
        <location evidence="1">Cell inner membrane</location>
        <topology evidence="1">Multi-pass membrane protein</topology>
    </subcellularLocation>
    <subcellularLocation>
        <location evidence="8">Cell membrane</location>
        <topology evidence="8">Multi-pass membrane protein</topology>
    </subcellularLocation>
</comment>
<dbReference type="CDD" id="cd06261">
    <property type="entry name" value="TM_PBP2"/>
    <property type="match status" value="2"/>
</dbReference>
<evidence type="ECO:0000313" key="10">
    <source>
        <dbReference type="EMBL" id="TFZ02591.1"/>
    </source>
</evidence>
<feature type="transmembrane region" description="Helical" evidence="8">
    <location>
        <begin position="308"/>
        <end position="336"/>
    </location>
</feature>
<evidence type="ECO:0000256" key="3">
    <source>
        <dbReference type="ARBA" id="ARBA00022475"/>
    </source>
</evidence>
<dbReference type="Pfam" id="PF00528">
    <property type="entry name" value="BPD_transp_1"/>
    <property type="match status" value="2"/>
</dbReference>
<protein>
    <submittedName>
        <fullName evidence="10">Iron ABC transporter permease</fullName>
    </submittedName>
</protein>
<evidence type="ECO:0000256" key="5">
    <source>
        <dbReference type="ARBA" id="ARBA00022692"/>
    </source>
</evidence>
<dbReference type="InterPro" id="IPR035906">
    <property type="entry name" value="MetI-like_sf"/>
</dbReference>
<feature type="transmembrane region" description="Helical" evidence="8">
    <location>
        <begin position="157"/>
        <end position="183"/>
    </location>
</feature>
<feature type="transmembrane region" description="Helical" evidence="8">
    <location>
        <begin position="486"/>
        <end position="510"/>
    </location>
</feature>
<evidence type="ECO:0000256" key="1">
    <source>
        <dbReference type="ARBA" id="ARBA00004429"/>
    </source>
</evidence>
<dbReference type="PROSITE" id="PS50928">
    <property type="entry name" value="ABC_TM1"/>
    <property type="match status" value="2"/>
</dbReference>
<dbReference type="EMBL" id="SMLM01000002">
    <property type="protein sequence ID" value="TFZ02591.1"/>
    <property type="molecule type" value="Genomic_DNA"/>
</dbReference>
<feature type="transmembrane region" description="Helical" evidence="8">
    <location>
        <begin position="432"/>
        <end position="453"/>
    </location>
</feature>
<keyword evidence="6 8" id="KW-1133">Transmembrane helix</keyword>
<dbReference type="Proteomes" id="UP000298180">
    <property type="component" value="Unassembled WGS sequence"/>
</dbReference>
<comment type="caution">
    <text evidence="10">The sequence shown here is derived from an EMBL/GenBank/DDBJ whole genome shotgun (WGS) entry which is preliminary data.</text>
</comment>
<gene>
    <name evidence="10" type="ORF">EZ313_15130</name>
</gene>
<feature type="transmembrane region" description="Helical" evidence="8">
    <location>
        <begin position="106"/>
        <end position="127"/>
    </location>
</feature>
<keyword evidence="11" id="KW-1185">Reference proteome</keyword>
<evidence type="ECO:0000256" key="2">
    <source>
        <dbReference type="ARBA" id="ARBA00022448"/>
    </source>
</evidence>
<dbReference type="GO" id="GO:0005886">
    <property type="term" value="C:plasma membrane"/>
    <property type="evidence" value="ECO:0007669"/>
    <property type="project" value="UniProtKB-SubCell"/>
</dbReference>
<keyword evidence="2 8" id="KW-0813">Transport</keyword>
<keyword evidence="4" id="KW-0997">Cell inner membrane</keyword>
<dbReference type="InterPro" id="IPR000515">
    <property type="entry name" value="MetI-like"/>
</dbReference>
<feature type="transmembrane region" description="Helical" evidence="8">
    <location>
        <begin position="204"/>
        <end position="227"/>
    </location>
</feature>
<feature type="transmembrane region" description="Helical" evidence="8">
    <location>
        <begin position="266"/>
        <end position="287"/>
    </location>
</feature>
<name>A0A4Z0BUT9_9BURK</name>
<keyword evidence="5 8" id="KW-0812">Transmembrane</keyword>
<dbReference type="PANTHER" id="PTHR43357:SF4">
    <property type="entry name" value="INNER MEMBRANE ABC TRANSPORTER PERMEASE PROTEIN YDCV"/>
    <property type="match status" value="1"/>
</dbReference>
<feature type="transmembrane region" description="Helical" evidence="8">
    <location>
        <begin position="78"/>
        <end position="99"/>
    </location>
</feature>
<dbReference type="RefSeq" id="WP_135264116.1">
    <property type="nucleotide sequence ID" value="NZ_SMLM01000002.1"/>
</dbReference>
<accession>A0A4Z0BUT9</accession>
<evidence type="ECO:0000256" key="4">
    <source>
        <dbReference type="ARBA" id="ARBA00022519"/>
    </source>
</evidence>
<dbReference type="PANTHER" id="PTHR43357">
    <property type="entry name" value="INNER MEMBRANE ABC TRANSPORTER PERMEASE PROTEIN YDCV"/>
    <property type="match status" value="1"/>
</dbReference>
<feature type="domain" description="ABC transmembrane type-1" evidence="9">
    <location>
        <begin position="366"/>
        <end position="558"/>
    </location>
</feature>
<organism evidence="10 11">
    <name type="scientific">Ramlibacter henchirensis</name>
    <dbReference type="NCBI Taxonomy" id="204072"/>
    <lineage>
        <taxon>Bacteria</taxon>
        <taxon>Pseudomonadati</taxon>
        <taxon>Pseudomonadota</taxon>
        <taxon>Betaproteobacteria</taxon>
        <taxon>Burkholderiales</taxon>
        <taxon>Comamonadaceae</taxon>
        <taxon>Ramlibacter</taxon>
    </lineage>
</organism>
<feature type="transmembrane region" description="Helical" evidence="8">
    <location>
        <begin position="540"/>
        <end position="561"/>
    </location>
</feature>
<keyword evidence="7 8" id="KW-0472">Membrane</keyword>
<feature type="transmembrane region" description="Helical" evidence="8">
    <location>
        <begin position="20"/>
        <end position="38"/>
    </location>
</feature>
<feature type="domain" description="ABC transmembrane type-1" evidence="9">
    <location>
        <begin position="74"/>
        <end position="284"/>
    </location>
</feature>
<comment type="similarity">
    <text evidence="8">Belongs to the binding-protein-dependent transport system permease family.</text>
</comment>
<evidence type="ECO:0000256" key="6">
    <source>
        <dbReference type="ARBA" id="ARBA00022989"/>
    </source>
</evidence>
<sequence>MTALAANHPGGGMARIPAHAGAALLVAGVGFFFVWPVLMQVLGIFRDAAPGSTAAWSLQTLTRVYSNPETYAALKNSLIYAVSTTLLATLLALVLALLATRTSVRLGWLVTPVMVLVFAAPNLFYAISWSLLADPGAGLLNQAVRAATNSSVTPFNAYSWTGLVAVQSLKLTGFCYLMLLGPFQRMNRSYEEASLISGAGRFRTIVLVTIPSMTPAIFGVLIVGIVFGMGTFDIPQILGGLANISFLSTEIFKSISYDVPADYGRASALSLFVMAALALMLLVQWSVVKPGRFVTVTGKAFRGDNWQLGAWGHAGTALIAVFTIAALLLPVVQLVITSFQPAIGVWRFTSGNYTAVLRDSQTVAAFRLTAVLAITGGLAAVLLAALLAHVGRHSRPWMERLLDLATLLPIVMPGVALAVALLWAYISVPGLRALYGTAWLALIGLVVAVMPIASRAVRGGLAQIGRELEEAATVSGASPLRVLGDVVLRLIAPSLVAGWIVSSVIIAGTLDVPLMLLSSTRPTVSMQVFGVLQAGSPTQAAALLVLLLACILAVTCLYGAWRALRR</sequence>
<proteinExistence type="inferred from homology"/>